<evidence type="ECO:0000256" key="1">
    <source>
        <dbReference type="SAM" id="Phobius"/>
    </source>
</evidence>
<keyword evidence="1" id="KW-1133">Transmembrane helix</keyword>
<evidence type="ECO:0000313" key="2">
    <source>
        <dbReference type="Proteomes" id="UP000694888"/>
    </source>
</evidence>
<dbReference type="GeneID" id="101846920"/>
<dbReference type="Proteomes" id="UP000694888">
    <property type="component" value="Unplaced"/>
</dbReference>
<sequence length="260" mass="29164">MESRFFECLELTVTHEAVKEAVANFSNNNNATIFYDCIEVSDKEQTRTLGCSSHKKQSQIVNSSTCLGPGTSPNVSCNNSKQFMSRSQYDNLSTNCFQGQLKFSLVGDRNNCQISDSKFLQYSLRPKPNTEQIRIKTESKSLSQILSEQTLLCENVSVHSRRNDLNNSNEMTMGTASGGYAPRQNVPKDLENIVAQRKRMRFQLEAMLTWAVIQFVALVALFLFATTCRCSFQALFPCFGGNKCSKASSEEVETSGSSWW</sequence>
<protein>
    <submittedName>
        <fullName evidence="3">Uncharacterized protein LOC101846920</fullName>
    </submittedName>
</protein>
<keyword evidence="2" id="KW-1185">Reference proteome</keyword>
<keyword evidence="1" id="KW-0472">Membrane</keyword>
<evidence type="ECO:0000313" key="3">
    <source>
        <dbReference type="RefSeq" id="XP_005108709.1"/>
    </source>
</evidence>
<proteinExistence type="predicted"/>
<organism evidence="2 3">
    <name type="scientific">Aplysia californica</name>
    <name type="common">California sea hare</name>
    <dbReference type="NCBI Taxonomy" id="6500"/>
    <lineage>
        <taxon>Eukaryota</taxon>
        <taxon>Metazoa</taxon>
        <taxon>Spiralia</taxon>
        <taxon>Lophotrochozoa</taxon>
        <taxon>Mollusca</taxon>
        <taxon>Gastropoda</taxon>
        <taxon>Heterobranchia</taxon>
        <taxon>Euthyneura</taxon>
        <taxon>Tectipleura</taxon>
        <taxon>Aplysiida</taxon>
        <taxon>Aplysioidea</taxon>
        <taxon>Aplysiidae</taxon>
        <taxon>Aplysia</taxon>
    </lineage>
</organism>
<gene>
    <name evidence="3" type="primary">LOC101846920</name>
</gene>
<accession>A0ABM0K4Q8</accession>
<dbReference type="RefSeq" id="XP_005108709.1">
    <property type="nucleotide sequence ID" value="XM_005108652.3"/>
</dbReference>
<name>A0ABM0K4Q8_APLCA</name>
<keyword evidence="1" id="KW-0812">Transmembrane</keyword>
<reference evidence="3" key="1">
    <citation type="submission" date="2025-08" db="UniProtKB">
        <authorList>
            <consortium name="RefSeq"/>
        </authorList>
    </citation>
    <scope>IDENTIFICATION</scope>
</reference>
<feature type="transmembrane region" description="Helical" evidence="1">
    <location>
        <begin position="206"/>
        <end position="225"/>
    </location>
</feature>